<reference evidence="3 4" key="1">
    <citation type="submission" date="2024-06" db="EMBL/GenBank/DDBJ databases">
        <title>The Natural Products Discovery Center: Release of the First 8490 Sequenced Strains for Exploring Actinobacteria Biosynthetic Diversity.</title>
        <authorList>
            <person name="Kalkreuter E."/>
            <person name="Kautsar S.A."/>
            <person name="Yang D."/>
            <person name="Bader C.D."/>
            <person name="Teijaro C.N."/>
            <person name="Fluegel L."/>
            <person name="Davis C.M."/>
            <person name="Simpson J.R."/>
            <person name="Lauterbach L."/>
            <person name="Steele A.D."/>
            <person name="Gui C."/>
            <person name="Meng S."/>
            <person name="Li G."/>
            <person name="Viehrig K."/>
            <person name="Ye F."/>
            <person name="Su P."/>
            <person name="Kiefer A.F."/>
            <person name="Nichols A."/>
            <person name="Cepeda A.J."/>
            <person name="Yan W."/>
            <person name="Fan B."/>
            <person name="Jiang Y."/>
            <person name="Adhikari A."/>
            <person name="Zheng C.-J."/>
            <person name="Schuster L."/>
            <person name="Cowan T.M."/>
            <person name="Smanski M.J."/>
            <person name="Chevrette M.G."/>
            <person name="De Carvalho L.P.S."/>
            <person name="Shen B."/>
        </authorList>
    </citation>
    <scope>NUCLEOTIDE SEQUENCE [LARGE SCALE GENOMIC DNA]</scope>
    <source>
        <strain evidence="3 4">NPDC033039</strain>
    </source>
</reference>
<proteinExistence type="predicted"/>
<comment type="caution">
    <text evidence="3">The sequence shown here is derived from an EMBL/GenBank/DDBJ whole genome shotgun (WGS) entry which is preliminary data.</text>
</comment>
<feature type="transmembrane region" description="Helical" evidence="1">
    <location>
        <begin position="12"/>
        <end position="31"/>
    </location>
</feature>
<gene>
    <name evidence="3" type="ORF">AB0E61_18345</name>
</gene>
<dbReference type="EMBL" id="JBEZVI010000014">
    <property type="protein sequence ID" value="MEU3712041.1"/>
    <property type="molecule type" value="Genomic_DNA"/>
</dbReference>
<protein>
    <submittedName>
        <fullName evidence="3">DUF3592 domain-containing protein</fullName>
    </submittedName>
</protein>
<feature type="transmembrane region" description="Helical" evidence="1">
    <location>
        <begin position="119"/>
        <end position="139"/>
    </location>
</feature>
<keyword evidence="4" id="KW-1185">Reference proteome</keyword>
<keyword evidence="1" id="KW-0812">Transmembrane</keyword>
<keyword evidence="1" id="KW-1133">Transmembrane helix</keyword>
<dbReference type="RefSeq" id="WP_030286366.1">
    <property type="nucleotide sequence ID" value="NZ_JBEZVI010000014.1"/>
</dbReference>
<sequence length="147" mass="15902">MDDSSGYSVPFGFIPVLLFGAAFLAIGIRSIRKVRTLRRTGAMAYGQVVRHGRSSSDNGQTLYSPIVAWQTPDGSRHEYCPTMYKSGKGRFKVGAPAVIYYDPTDPDRASLKGYDGAPLYWFFVVIGLAATGLGLYLLVTVPLGGSI</sequence>
<evidence type="ECO:0000313" key="4">
    <source>
        <dbReference type="Proteomes" id="UP001550853"/>
    </source>
</evidence>
<dbReference type="Proteomes" id="UP001550853">
    <property type="component" value="Unassembled WGS sequence"/>
</dbReference>
<accession>A0ABV2Z234</accession>
<evidence type="ECO:0000256" key="1">
    <source>
        <dbReference type="SAM" id="Phobius"/>
    </source>
</evidence>
<keyword evidence="1" id="KW-0472">Membrane</keyword>
<name>A0ABV2Z234_9ACTN</name>
<evidence type="ECO:0000313" key="3">
    <source>
        <dbReference type="EMBL" id="MEU3712041.1"/>
    </source>
</evidence>
<organism evidence="3 4">
    <name type="scientific">Streptomyces catenulae</name>
    <dbReference type="NCBI Taxonomy" id="66875"/>
    <lineage>
        <taxon>Bacteria</taxon>
        <taxon>Bacillati</taxon>
        <taxon>Actinomycetota</taxon>
        <taxon>Actinomycetes</taxon>
        <taxon>Kitasatosporales</taxon>
        <taxon>Streptomycetaceae</taxon>
        <taxon>Streptomyces</taxon>
    </lineage>
</organism>
<evidence type="ECO:0000259" key="2">
    <source>
        <dbReference type="Pfam" id="PF12158"/>
    </source>
</evidence>
<feature type="domain" description="DUF3592" evidence="2">
    <location>
        <begin position="46"/>
        <end position="113"/>
    </location>
</feature>
<dbReference type="InterPro" id="IPR021994">
    <property type="entry name" value="DUF3592"/>
</dbReference>
<dbReference type="Pfam" id="PF12158">
    <property type="entry name" value="DUF3592"/>
    <property type="match status" value="1"/>
</dbReference>